<dbReference type="VEuPathDB" id="FungiDB:BDEG_26082"/>
<feature type="chain" id="PRO_5008077837" description="Peptidase S8/S53 domain-containing protein" evidence="8">
    <location>
        <begin position="28"/>
        <end position="488"/>
    </location>
</feature>
<dbReference type="InterPro" id="IPR050131">
    <property type="entry name" value="Peptidase_S8_subtilisin-like"/>
</dbReference>
<keyword evidence="4 5" id="KW-0720">Serine protease</keyword>
<feature type="compositionally biased region" description="Acidic residues" evidence="7">
    <location>
        <begin position="439"/>
        <end position="451"/>
    </location>
</feature>
<evidence type="ECO:0000313" key="12">
    <source>
        <dbReference type="Proteomes" id="UP000077115"/>
    </source>
</evidence>
<dbReference type="Gene3D" id="3.40.50.200">
    <property type="entry name" value="Peptidase S8/S53 domain"/>
    <property type="match status" value="1"/>
</dbReference>
<keyword evidence="2 5" id="KW-0645">Protease</keyword>
<evidence type="ECO:0000259" key="10">
    <source>
        <dbReference type="Pfam" id="PF05922"/>
    </source>
</evidence>
<accession>A0A177WSN9</accession>
<keyword evidence="3 5" id="KW-0378">Hydrolase</keyword>
<dbReference type="PROSITE" id="PS51892">
    <property type="entry name" value="SUBTILASE"/>
    <property type="match status" value="1"/>
</dbReference>
<dbReference type="PROSITE" id="PS00137">
    <property type="entry name" value="SUBTILASE_HIS"/>
    <property type="match status" value="1"/>
</dbReference>
<organism evidence="11 12">
    <name type="scientific">Batrachochytrium dendrobatidis (strain JEL423)</name>
    <dbReference type="NCBI Taxonomy" id="403673"/>
    <lineage>
        <taxon>Eukaryota</taxon>
        <taxon>Fungi</taxon>
        <taxon>Fungi incertae sedis</taxon>
        <taxon>Chytridiomycota</taxon>
        <taxon>Chytridiomycota incertae sedis</taxon>
        <taxon>Chytridiomycetes</taxon>
        <taxon>Rhizophydiales</taxon>
        <taxon>Rhizophydiales incertae sedis</taxon>
        <taxon>Batrachochytrium</taxon>
    </lineage>
</organism>
<evidence type="ECO:0000256" key="1">
    <source>
        <dbReference type="ARBA" id="ARBA00011073"/>
    </source>
</evidence>
<dbReference type="PROSITE" id="PS00136">
    <property type="entry name" value="SUBTILASE_ASP"/>
    <property type="match status" value="1"/>
</dbReference>
<keyword evidence="8" id="KW-0732">Signal</keyword>
<dbReference type="SUPFAM" id="SSF52743">
    <property type="entry name" value="Subtilisin-like"/>
    <property type="match status" value="1"/>
</dbReference>
<proteinExistence type="inferred from homology"/>
<dbReference type="SUPFAM" id="SSF54897">
    <property type="entry name" value="Protease propeptides/inhibitors"/>
    <property type="match status" value="1"/>
</dbReference>
<dbReference type="InterPro" id="IPR010259">
    <property type="entry name" value="S8pro/Inhibitor_I9"/>
</dbReference>
<dbReference type="InterPro" id="IPR037045">
    <property type="entry name" value="S8pro/Inhibitor_I9_sf"/>
</dbReference>
<dbReference type="Pfam" id="PF00082">
    <property type="entry name" value="Peptidase_S8"/>
    <property type="match status" value="1"/>
</dbReference>
<dbReference type="OrthoDB" id="206201at2759"/>
<feature type="domain" description="Inhibitor I9" evidence="10">
    <location>
        <begin position="42"/>
        <end position="147"/>
    </location>
</feature>
<dbReference type="InterPro" id="IPR023828">
    <property type="entry name" value="Peptidase_S8_Ser-AS"/>
</dbReference>
<dbReference type="InterPro" id="IPR034193">
    <property type="entry name" value="PCSK9_ProteinaseK-like"/>
</dbReference>
<sequence length="488" mass="52175">MLFKPVSSMAKLSLLLLAVVSPFTVMAAPSLHKAAGTSVPNQYIILFKDHMFEESVEKHFEWIKNLIKPYLPAAPIFSFQGDEDRLFDRPEPKVSTLGMMDELFGVMHRYHMDGFQGYSARLPQFVASLLKEHGDIAHIEEDKVMTIFDTQPKAPSWGLTRISFRDHPDASQKVYSYPSSAGTGVNAYIIDTGVFIKHPEFEGRAHLGKSFTKDGNNDGNGHGTHVAGTIGSKSYGVAKNVTLIAVKVLDNQGSGTTSDVIAGIDWASKDAAAKNGKDKPLKSVANMSLGGGASAALDKAVKAATKNGLVFAVAAGNSGRDACSLSPARVPEAITVAASDKNDNLASFSERGKCVDVIAPGVDITSTWNNGKINTISGTSMATPHVVGVVALALAEGSFTQVKAVHDYIKLVASKDRISGDLRGAPNSLLYNNVIDGGFPDDEPKEPEPQPEPEPIPPNEGECPIPQCLFDPECTSCCVDCLWAAFRV</sequence>
<dbReference type="PANTHER" id="PTHR43806">
    <property type="entry name" value="PEPTIDASE S8"/>
    <property type="match status" value="1"/>
</dbReference>
<evidence type="ECO:0000256" key="7">
    <source>
        <dbReference type="SAM" id="MobiDB-lite"/>
    </source>
</evidence>
<dbReference type="Proteomes" id="UP000077115">
    <property type="component" value="Unassembled WGS sequence"/>
</dbReference>
<gene>
    <name evidence="11" type="ORF">BDEG_26082</name>
</gene>
<dbReference type="PROSITE" id="PS00138">
    <property type="entry name" value="SUBTILASE_SER"/>
    <property type="match status" value="1"/>
</dbReference>
<feature type="active site" description="Charge relay system" evidence="5">
    <location>
        <position position="380"/>
    </location>
</feature>
<feature type="region of interest" description="Disordered" evidence="7">
    <location>
        <begin position="436"/>
        <end position="461"/>
    </location>
</feature>
<dbReference type="GO" id="GO:0005615">
    <property type="term" value="C:extracellular space"/>
    <property type="evidence" value="ECO:0007669"/>
    <property type="project" value="TreeGrafter"/>
</dbReference>
<dbReference type="AlphaFoldDB" id="A0A177WSN9"/>
<comment type="similarity">
    <text evidence="1 5 6">Belongs to the peptidase S8 family.</text>
</comment>
<evidence type="ECO:0000256" key="5">
    <source>
        <dbReference type="PROSITE-ProRule" id="PRU01240"/>
    </source>
</evidence>
<dbReference type="InterPro" id="IPR023827">
    <property type="entry name" value="Peptidase_S8_Asp-AS"/>
</dbReference>
<evidence type="ECO:0008006" key="13">
    <source>
        <dbReference type="Google" id="ProtNLM"/>
    </source>
</evidence>
<dbReference type="STRING" id="403673.A0A177WSN9"/>
<feature type="signal peptide" evidence="8">
    <location>
        <begin position="1"/>
        <end position="27"/>
    </location>
</feature>
<dbReference type="InterPro" id="IPR022398">
    <property type="entry name" value="Peptidase_S8_His-AS"/>
</dbReference>
<dbReference type="PRINTS" id="PR00723">
    <property type="entry name" value="SUBTILISIN"/>
</dbReference>
<reference evidence="11 12" key="2">
    <citation type="submission" date="2016-05" db="EMBL/GenBank/DDBJ databases">
        <title>Lineage-specific infection strategies underlie the spectrum of fungal disease in amphibians.</title>
        <authorList>
            <person name="Cuomo C.A."/>
            <person name="Farrer R.A."/>
            <person name="James T."/>
            <person name="Longcore J."/>
            <person name="Birren B."/>
        </authorList>
    </citation>
    <scope>NUCLEOTIDE SEQUENCE [LARGE SCALE GENOMIC DNA]</scope>
    <source>
        <strain evidence="11 12">JEL423</strain>
    </source>
</reference>
<dbReference type="FunFam" id="3.40.50.200:FF:000007">
    <property type="entry name" value="Subtilisin-like serine protease"/>
    <property type="match status" value="1"/>
</dbReference>
<evidence type="ECO:0000313" key="11">
    <source>
        <dbReference type="EMBL" id="OAJ42655.1"/>
    </source>
</evidence>
<dbReference type="InterPro" id="IPR000209">
    <property type="entry name" value="Peptidase_S8/S53_dom"/>
</dbReference>
<evidence type="ECO:0000256" key="2">
    <source>
        <dbReference type="ARBA" id="ARBA00022670"/>
    </source>
</evidence>
<name>A0A177WSN9_BATDL</name>
<dbReference type="CDD" id="cd04077">
    <property type="entry name" value="Peptidases_S8_PCSK9_ProteinaseK_like"/>
    <property type="match status" value="1"/>
</dbReference>
<dbReference type="Gene3D" id="3.30.70.80">
    <property type="entry name" value="Peptidase S8 propeptide/proteinase inhibitor I9"/>
    <property type="match status" value="1"/>
</dbReference>
<evidence type="ECO:0000256" key="6">
    <source>
        <dbReference type="RuleBase" id="RU003355"/>
    </source>
</evidence>
<evidence type="ECO:0000256" key="3">
    <source>
        <dbReference type="ARBA" id="ARBA00022801"/>
    </source>
</evidence>
<evidence type="ECO:0000256" key="4">
    <source>
        <dbReference type="ARBA" id="ARBA00022825"/>
    </source>
</evidence>
<feature type="domain" description="Peptidase S8/S53" evidence="9">
    <location>
        <begin position="188"/>
        <end position="401"/>
    </location>
</feature>
<dbReference type="InterPro" id="IPR036852">
    <property type="entry name" value="Peptidase_S8/S53_dom_sf"/>
</dbReference>
<dbReference type="PANTHER" id="PTHR43806:SF11">
    <property type="entry name" value="CEREVISIN-RELATED"/>
    <property type="match status" value="1"/>
</dbReference>
<dbReference type="Pfam" id="PF05922">
    <property type="entry name" value="Inhibitor_I9"/>
    <property type="match status" value="1"/>
</dbReference>
<protein>
    <recommendedName>
        <fullName evidence="13">Peptidase S8/S53 domain-containing protein</fullName>
    </recommendedName>
</protein>
<reference evidence="11 12" key="1">
    <citation type="submission" date="2006-10" db="EMBL/GenBank/DDBJ databases">
        <title>The Genome Sequence of Batrachochytrium dendrobatidis JEL423.</title>
        <authorList>
            <consortium name="The Broad Institute Genome Sequencing Platform"/>
            <person name="Birren B."/>
            <person name="Lander E."/>
            <person name="Galagan J."/>
            <person name="Cuomo C."/>
            <person name="Devon K."/>
            <person name="Jaffe D."/>
            <person name="Butler J."/>
            <person name="Alvarez P."/>
            <person name="Gnerre S."/>
            <person name="Grabherr M."/>
            <person name="Kleber M."/>
            <person name="Mauceli E."/>
            <person name="Brockman W."/>
            <person name="Young S."/>
            <person name="LaButti K."/>
            <person name="Sykes S."/>
            <person name="DeCaprio D."/>
            <person name="Crawford M."/>
            <person name="Koehrsen M."/>
            <person name="Engels R."/>
            <person name="Montgomery P."/>
            <person name="Pearson M."/>
            <person name="Howarth C."/>
            <person name="Larson L."/>
            <person name="White J."/>
            <person name="O'Leary S."/>
            <person name="Kodira C."/>
            <person name="Zeng Q."/>
            <person name="Yandava C."/>
            <person name="Alvarado L."/>
            <person name="Longcore J."/>
            <person name="James T."/>
        </authorList>
    </citation>
    <scope>NUCLEOTIDE SEQUENCE [LARGE SCALE GENOMIC DNA]</scope>
    <source>
        <strain evidence="11 12">JEL423</strain>
    </source>
</reference>
<dbReference type="EMBL" id="DS022308">
    <property type="protein sequence ID" value="OAJ42655.1"/>
    <property type="molecule type" value="Genomic_DNA"/>
</dbReference>
<dbReference type="InterPro" id="IPR015500">
    <property type="entry name" value="Peptidase_S8_subtilisin-rel"/>
</dbReference>
<feature type="active site" description="Charge relay system" evidence="5">
    <location>
        <position position="191"/>
    </location>
</feature>
<evidence type="ECO:0000256" key="8">
    <source>
        <dbReference type="SAM" id="SignalP"/>
    </source>
</evidence>
<dbReference type="eggNOG" id="KOG1153">
    <property type="taxonomic scope" value="Eukaryota"/>
</dbReference>
<evidence type="ECO:0000259" key="9">
    <source>
        <dbReference type="Pfam" id="PF00082"/>
    </source>
</evidence>
<dbReference type="GO" id="GO:0004252">
    <property type="term" value="F:serine-type endopeptidase activity"/>
    <property type="evidence" value="ECO:0007669"/>
    <property type="project" value="UniProtKB-UniRule"/>
</dbReference>
<dbReference type="GO" id="GO:0006508">
    <property type="term" value="P:proteolysis"/>
    <property type="evidence" value="ECO:0007669"/>
    <property type="project" value="UniProtKB-KW"/>
</dbReference>
<feature type="active site" description="Charge relay system" evidence="5">
    <location>
        <position position="222"/>
    </location>
</feature>